<proteinExistence type="predicted"/>
<reference evidence="3" key="1">
    <citation type="journal article" date="2019" name="Int. J. Syst. Evol. Microbiol.">
        <title>The Global Catalogue of Microorganisms (GCM) 10K type strain sequencing project: providing services to taxonomists for standard genome sequencing and annotation.</title>
        <authorList>
            <consortium name="The Broad Institute Genomics Platform"/>
            <consortium name="The Broad Institute Genome Sequencing Center for Infectious Disease"/>
            <person name="Wu L."/>
            <person name="Ma J."/>
        </authorList>
    </citation>
    <scope>NUCLEOTIDE SEQUENCE [LARGE SCALE GENOMIC DNA]</scope>
    <source>
        <strain evidence="3">JCM 17728</strain>
    </source>
</reference>
<protein>
    <submittedName>
        <fullName evidence="2">Uncharacterized protein</fullName>
    </submittedName>
</protein>
<dbReference type="RefSeq" id="WP_345291157.1">
    <property type="nucleotide sequence ID" value="NZ_BAABFV010000001.1"/>
</dbReference>
<gene>
    <name evidence="2" type="ORF">GCM10023151_00040</name>
</gene>
<evidence type="ECO:0000313" key="2">
    <source>
        <dbReference type="EMBL" id="GAA4354182.1"/>
    </source>
</evidence>
<dbReference type="EMBL" id="BAABFV010000001">
    <property type="protein sequence ID" value="GAA4354182.1"/>
    <property type="molecule type" value="Genomic_DNA"/>
</dbReference>
<organism evidence="2 3">
    <name type="scientific">Kangiella marina</name>
    <dbReference type="NCBI Taxonomy" id="1079178"/>
    <lineage>
        <taxon>Bacteria</taxon>
        <taxon>Pseudomonadati</taxon>
        <taxon>Pseudomonadota</taxon>
        <taxon>Gammaproteobacteria</taxon>
        <taxon>Kangiellales</taxon>
        <taxon>Kangiellaceae</taxon>
        <taxon>Kangiella</taxon>
    </lineage>
</organism>
<keyword evidence="1" id="KW-0812">Transmembrane</keyword>
<feature type="transmembrane region" description="Helical" evidence="1">
    <location>
        <begin position="54"/>
        <end position="73"/>
    </location>
</feature>
<keyword evidence="1" id="KW-1133">Transmembrane helix</keyword>
<name>A0ABP8I9G8_9GAMM</name>
<comment type="caution">
    <text evidence="2">The sequence shown here is derived from an EMBL/GenBank/DDBJ whole genome shotgun (WGS) entry which is preliminary data.</text>
</comment>
<dbReference type="Proteomes" id="UP001501011">
    <property type="component" value="Unassembled WGS sequence"/>
</dbReference>
<accession>A0ABP8I9G8</accession>
<sequence>MSNKRDDTVIKDALFALSQELDKKEPSIEQDAVFQENLSKNLPESGFYENNKTMIGLVASIFVVTFFIISVFFETNTLNQAVDSTLSDTETSTLISQSNVIEHDISQYDPTTLSPAQYVEVVRLRGEVERIDQLLNAHYQSESGDDEQRAVVLWKERLKNIQSLRAVYSNQYIVARI</sequence>
<evidence type="ECO:0000313" key="3">
    <source>
        <dbReference type="Proteomes" id="UP001501011"/>
    </source>
</evidence>
<keyword evidence="1" id="KW-0472">Membrane</keyword>
<keyword evidence="3" id="KW-1185">Reference proteome</keyword>
<evidence type="ECO:0000256" key="1">
    <source>
        <dbReference type="SAM" id="Phobius"/>
    </source>
</evidence>